<dbReference type="EMBL" id="LR590463">
    <property type="protein sequence ID" value="VTP66018.1"/>
    <property type="molecule type" value="Genomic_DNA"/>
</dbReference>
<gene>
    <name evidence="2" type="ORF">NCTC12971_04376</name>
</gene>
<sequence length="78" mass="9108">MIYHNDLANKTRAPGKRTDETTPLRTVRRQKKSGNRLLCIMPAAKRTRSEIMSEYNDDYWMRQALTLAQRAQEEGEVP</sequence>
<name>A0A4U9HNV0_SERRU</name>
<feature type="region of interest" description="Disordered" evidence="1">
    <location>
        <begin position="1"/>
        <end position="30"/>
    </location>
</feature>
<evidence type="ECO:0000313" key="3">
    <source>
        <dbReference type="Proteomes" id="UP000307968"/>
    </source>
</evidence>
<reference evidence="2 3" key="1">
    <citation type="submission" date="2019-05" db="EMBL/GenBank/DDBJ databases">
        <authorList>
            <consortium name="Pathogen Informatics"/>
        </authorList>
    </citation>
    <scope>NUCLEOTIDE SEQUENCE [LARGE SCALE GENOMIC DNA]</scope>
    <source>
        <strain evidence="2 3">NCTC12971</strain>
    </source>
</reference>
<evidence type="ECO:0000256" key="1">
    <source>
        <dbReference type="SAM" id="MobiDB-lite"/>
    </source>
</evidence>
<protein>
    <submittedName>
        <fullName evidence="2">tRNA-specific adenosine deaminase</fullName>
    </submittedName>
</protein>
<dbReference type="Proteomes" id="UP000307968">
    <property type="component" value="Chromosome"/>
</dbReference>
<dbReference type="AlphaFoldDB" id="A0A4U9HNV0"/>
<evidence type="ECO:0000313" key="2">
    <source>
        <dbReference type="EMBL" id="VTP66018.1"/>
    </source>
</evidence>
<proteinExistence type="predicted"/>
<organism evidence="2 3">
    <name type="scientific">Serratia rubidaea</name>
    <name type="common">Serratia marinorubra</name>
    <dbReference type="NCBI Taxonomy" id="61652"/>
    <lineage>
        <taxon>Bacteria</taxon>
        <taxon>Pseudomonadati</taxon>
        <taxon>Pseudomonadota</taxon>
        <taxon>Gammaproteobacteria</taxon>
        <taxon>Enterobacterales</taxon>
        <taxon>Yersiniaceae</taxon>
        <taxon>Serratia</taxon>
    </lineage>
</organism>
<accession>A0A4U9HNV0</accession>